<dbReference type="Proteomes" id="UP000054926">
    <property type="component" value="Unassembled WGS sequence"/>
</dbReference>
<dbReference type="RefSeq" id="WP_058509989.1">
    <property type="nucleotide sequence ID" value="NZ_LNYY01000019.1"/>
</dbReference>
<sequence>MPKVYKGIHAQITKKYKAYYLSEPTSKSLARNIQDLTLDDIIQLLKEVRDTPELTEMSIALSRRSNLFDKLVLMVGDEPHEWALRLHTYNMVRQSDEPGYVISNLNKKIRDDENHIHEHSWQLASRFLIGGFSNHQYAKTKGAPLFNRYNLVPTTRDGVSEDTPSRRAVLEGQTGITETTEDLYQQGDLVHYPMEIPHKVDTHVSSYLGMTVTLAHTSERHHENSIFYEKIQGEPDNDGVKELAIEAHKYTKTTHSQAINVAITHLELIKLCDQLAEKGFSRFNRFVDPITKQLSPNNVLETELLPTIAMLILQQNEDFIEHPLTAELKGKSTEEIQKIKTYYANRSSELKKIIEEAIKEMHQPALMQLISTSQQNLIANLYTAFRDNLTSDVLSVLKKRERSTPEHVLRRESFFNSERQTKETGTLVHENCDSPRKALSFK</sequence>
<dbReference type="EMBL" id="LNYY01000019">
    <property type="protein sequence ID" value="KTD67847.1"/>
    <property type="molecule type" value="Genomic_DNA"/>
</dbReference>
<dbReference type="AlphaFoldDB" id="A0A0W0ZFP5"/>
<protein>
    <submittedName>
        <fullName evidence="1">Uncharacterized protein</fullName>
    </submittedName>
</protein>
<proteinExistence type="predicted"/>
<evidence type="ECO:0000313" key="1">
    <source>
        <dbReference type="EMBL" id="KTD67847.1"/>
    </source>
</evidence>
<organism evidence="1 2">
    <name type="scientific">Legionella steelei</name>
    <dbReference type="NCBI Taxonomy" id="947033"/>
    <lineage>
        <taxon>Bacteria</taxon>
        <taxon>Pseudomonadati</taxon>
        <taxon>Pseudomonadota</taxon>
        <taxon>Gammaproteobacteria</taxon>
        <taxon>Legionellales</taxon>
        <taxon>Legionellaceae</taxon>
        <taxon>Legionella</taxon>
    </lineage>
</organism>
<name>A0A0W0ZFP5_9GAMM</name>
<keyword evidence="2" id="KW-1185">Reference proteome</keyword>
<gene>
    <name evidence="1" type="ORF">Lste_1005</name>
</gene>
<accession>A0A0W0ZFP5</accession>
<reference evidence="1 2" key="1">
    <citation type="submission" date="2015-11" db="EMBL/GenBank/DDBJ databases">
        <title>Genomic analysis of 38 Legionella species identifies large and diverse effector repertoires.</title>
        <authorList>
            <person name="Burstein D."/>
            <person name="Amaro F."/>
            <person name="Zusman T."/>
            <person name="Lifshitz Z."/>
            <person name="Cohen O."/>
            <person name="Gilbert J.A."/>
            <person name="Pupko T."/>
            <person name="Shuman H.A."/>
            <person name="Segal G."/>
        </authorList>
    </citation>
    <scope>NUCLEOTIDE SEQUENCE [LARGE SCALE GENOMIC DNA]</scope>
    <source>
        <strain evidence="1 2">IMVS3376</strain>
    </source>
</reference>
<evidence type="ECO:0000313" key="2">
    <source>
        <dbReference type="Proteomes" id="UP000054926"/>
    </source>
</evidence>
<dbReference type="PATRIC" id="fig|947033.5.peg.1074"/>
<comment type="caution">
    <text evidence="1">The sequence shown here is derived from an EMBL/GenBank/DDBJ whole genome shotgun (WGS) entry which is preliminary data.</text>
</comment>